<dbReference type="SUPFAM" id="SSF55874">
    <property type="entry name" value="ATPase domain of HSP90 chaperone/DNA topoisomerase II/histidine kinase"/>
    <property type="match status" value="1"/>
</dbReference>
<feature type="modified residue" description="4-aspartylphosphate" evidence="5">
    <location>
        <position position="90"/>
    </location>
</feature>
<keyword evidence="3 5" id="KW-0597">Phosphoprotein</keyword>
<dbReference type="InterPro" id="IPR005467">
    <property type="entry name" value="His_kinase_dom"/>
</dbReference>
<dbReference type="Gene3D" id="1.10.287.130">
    <property type="match status" value="1"/>
</dbReference>
<reference evidence="8 9" key="1">
    <citation type="journal article" date="2012" name="Environ. Microbiol.">
        <title>The genome sequence of Desulfatibacillum alkenivorans AK-01: a blueprint for anaerobic alkane oxidation.</title>
        <authorList>
            <person name="Callaghan A.V."/>
            <person name="Morris B.E."/>
            <person name="Pereira I.A."/>
            <person name="McInerney M.J."/>
            <person name="Austin R.N."/>
            <person name="Groves J.T."/>
            <person name="Kukor J.J."/>
            <person name="Suflita J.M."/>
            <person name="Young L.Y."/>
            <person name="Zylstra G.J."/>
            <person name="Wawrik B."/>
        </authorList>
    </citation>
    <scope>NUCLEOTIDE SEQUENCE [LARGE SCALE GENOMIC DNA]</scope>
    <source>
        <strain evidence="8 9">AK-01</strain>
    </source>
</reference>
<protein>
    <recommendedName>
        <fullName evidence="2">histidine kinase</fullName>
        <ecNumber evidence="2">2.7.13.3</ecNumber>
    </recommendedName>
</protein>
<dbReference type="eggNOG" id="COG3279">
    <property type="taxonomic scope" value="Bacteria"/>
</dbReference>
<evidence type="ECO:0000256" key="2">
    <source>
        <dbReference type="ARBA" id="ARBA00012438"/>
    </source>
</evidence>
<comment type="catalytic activity">
    <reaction evidence="1">
        <text>ATP + protein L-histidine = ADP + protein N-phospho-L-histidine.</text>
        <dbReference type="EC" id="2.7.13.3"/>
    </reaction>
</comment>
<evidence type="ECO:0000313" key="9">
    <source>
        <dbReference type="Proteomes" id="UP000000739"/>
    </source>
</evidence>
<sequence length="433" mass="48032">MPDPTAALNKRILIIDDSPDIHRDYVKILARPLDTSDLDARKAMILGSQPKAASNAPIYDLEHALQGEEGVERIRQAVTDGAYFAAAFVDMRMPPGIDGLETIQEIWKIDPKVEVVICTAYSDYSLEAIRKRLGDSHQLLILKKPFESMEVAQLAAALTQKWSNARQAELKQCELEVLVEERTRELAMAKEAAEKANRCKAEFLANVSHELRTPMNGVKGMLELLLETAMNAEQQELAQLAHQSAMNELEIIQAILDYVRMQEGDLEISPEEFNLHNHISEALEALEARAQKRGLNFQLSFSDNIPPALYGDPLLIRRALINLVSNAIKFTSQGMIQVDVRSTDHAESAIIRFSVADTGVGVPKDMLEKIFESFTQVDGSATRSYMGAGLGLTLTRQIITGMGGSLGVKSELNSGSEFWFEVPLKKALWDGRL</sequence>
<proteinExistence type="predicted"/>
<dbReference type="AlphaFoldDB" id="B8FJ47"/>
<keyword evidence="8" id="KW-0808">Transferase</keyword>
<feature type="domain" description="Histidine kinase" evidence="6">
    <location>
        <begin position="206"/>
        <end position="426"/>
    </location>
</feature>
<evidence type="ECO:0000256" key="5">
    <source>
        <dbReference type="PROSITE-ProRule" id="PRU00169"/>
    </source>
</evidence>
<dbReference type="InterPro" id="IPR036890">
    <property type="entry name" value="HATPase_C_sf"/>
</dbReference>
<dbReference type="Gene3D" id="3.30.565.10">
    <property type="entry name" value="Histidine kinase-like ATPase, C-terminal domain"/>
    <property type="match status" value="1"/>
</dbReference>
<evidence type="ECO:0000256" key="4">
    <source>
        <dbReference type="ARBA" id="ARBA00023012"/>
    </source>
</evidence>
<name>B8FJ47_DESAL</name>
<dbReference type="GO" id="GO:0000155">
    <property type="term" value="F:phosphorelay sensor kinase activity"/>
    <property type="evidence" value="ECO:0007669"/>
    <property type="project" value="InterPro"/>
</dbReference>
<dbReference type="InterPro" id="IPR004358">
    <property type="entry name" value="Sig_transdc_His_kin-like_C"/>
</dbReference>
<dbReference type="PROSITE" id="PS50110">
    <property type="entry name" value="RESPONSE_REGULATORY"/>
    <property type="match status" value="1"/>
</dbReference>
<feature type="domain" description="Response regulatory" evidence="7">
    <location>
        <begin position="11"/>
        <end position="159"/>
    </location>
</feature>
<organism evidence="8 9">
    <name type="scientific">Desulfatibacillum aliphaticivorans</name>
    <dbReference type="NCBI Taxonomy" id="218208"/>
    <lineage>
        <taxon>Bacteria</taxon>
        <taxon>Pseudomonadati</taxon>
        <taxon>Thermodesulfobacteriota</taxon>
        <taxon>Desulfobacteria</taxon>
        <taxon>Desulfobacterales</taxon>
        <taxon>Desulfatibacillaceae</taxon>
        <taxon>Desulfatibacillum</taxon>
    </lineage>
</organism>
<dbReference type="Proteomes" id="UP000000739">
    <property type="component" value="Chromosome"/>
</dbReference>
<evidence type="ECO:0000259" key="7">
    <source>
        <dbReference type="PROSITE" id="PS50110"/>
    </source>
</evidence>
<dbReference type="CDD" id="cd16922">
    <property type="entry name" value="HATPase_EvgS-ArcB-TorS-like"/>
    <property type="match status" value="1"/>
</dbReference>
<keyword evidence="8" id="KW-0418">Kinase</keyword>
<dbReference type="Pfam" id="PF02518">
    <property type="entry name" value="HATPase_c"/>
    <property type="match status" value="1"/>
</dbReference>
<dbReference type="PANTHER" id="PTHR45339:SF1">
    <property type="entry name" value="HYBRID SIGNAL TRANSDUCTION HISTIDINE KINASE J"/>
    <property type="match status" value="1"/>
</dbReference>
<dbReference type="InterPro" id="IPR036097">
    <property type="entry name" value="HisK_dim/P_sf"/>
</dbReference>
<dbReference type="SUPFAM" id="SSF47384">
    <property type="entry name" value="Homodimeric domain of signal transducing histidine kinase"/>
    <property type="match status" value="1"/>
</dbReference>
<dbReference type="SMART" id="SM00388">
    <property type="entry name" value="HisKA"/>
    <property type="match status" value="1"/>
</dbReference>
<dbReference type="InterPro" id="IPR011006">
    <property type="entry name" value="CheY-like_superfamily"/>
</dbReference>
<dbReference type="RefSeq" id="WP_015948033.1">
    <property type="nucleotide sequence ID" value="NC_011768.1"/>
</dbReference>
<keyword evidence="9" id="KW-1185">Reference proteome</keyword>
<evidence type="ECO:0000313" key="8">
    <source>
        <dbReference type="EMBL" id="ACL04974.1"/>
    </source>
</evidence>
<dbReference type="SUPFAM" id="SSF52172">
    <property type="entry name" value="CheY-like"/>
    <property type="match status" value="1"/>
</dbReference>
<dbReference type="InterPro" id="IPR001789">
    <property type="entry name" value="Sig_transdc_resp-reg_receiver"/>
</dbReference>
<dbReference type="KEGG" id="dal:Dalk_3284"/>
<dbReference type="FunFam" id="3.30.565.10:FF:000010">
    <property type="entry name" value="Sensor histidine kinase RcsC"/>
    <property type="match status" value="1"/>
</dbReference>
<evidence type="ECO:0000259" key="6">
    <source>
        <dbReference type="PROSITE" id="PS50109"/>
    </source>
</evidence>
<dbReference type="InterPro" id="IPR003594">
    <property type="entry name" value="HATPase_dom"/>
</dbReference>
<dbReference type="eggNOG" id="COG2205">
    <property type="taxonomic scope" value="Bacteria"/>
</dbReference>
<dbReference type="SMART" id="SM00387">
    <property type="entry name" value="HATPase_c"/>
    <property type="match status" value="1"/>
</dbReference>
<dbReference type="PROSITE" id="PS50109">
    <property type="entry name" value="HIS_KIN"/>
    <property type="match status" value="1"/>
</dbReference>
<dbReference type="CDD" id="cd00082">
    <property type="entry name" value="HisKA"/>
    <property type="match status" value="1"/>
</dbReference>
<gene>
    <name evidence="8" type="ordered locus">Dalk_3284</name>
</gene>
<dbReference type="EMBL" id="CP001322">
    <property type="protein sequence ID" value="ACL04974.1"/>
    <property type="molecule type" value="Genomic_DNA"/>
</dbReference>
<accession>B8FJ47</accession>
<evidence type="ECO:0000256" key="3">
    <source>
        <dbReference type="ARBA" id="ARBA00022553"/>
    </source>
</evidence>
<keyword evidence="4" id="KW-0902">Two-component regulatory system</keyword>
<dbReference type="PANTHER" id="PTHR45339">
    <property type="entry name" value="HYBRID SIGNAL TRANSDUCTION HISTIDINE KINASE J"/>
    <property type="match status" value="1"/>
</dbReference>
<dbReference type="PRINTS" id="PR00344">
    <property type="entry name" value="BCTRLSENSOR"/>
</dbReference>
<dbReference type="InterPro" id="IPR003661">
    <property type="entry name" value="HisK_dim/P_dom"/>
</dbReference>
<dbReference type="Pfam" id="PF00512">
    <property type="entry name" value="HisKA"/>
    <property type="match status" value="1"/>
</dbReference>
<dbReference type="Gene3D" id="3.40.50.2300">
    <property type="match status" value="1"/>
</dbReference>
<dbReference type="EC" id="2.7.13.3" evidence="2"/>
<evidence type="ECO:0000256" key="1">
    <source>
        <dbReference type="ARBA" id="ARBA00000085"/>
    </source>
</evidence>
<dbReference type="HOGENOM" id="CLU_000445_114_72_7"/>